<accession>A0A7W9U2G3</accession>
<name>A0A7W9U2G3_9BURK</name>
<reference evidence="1 2" key="1">
    <citation type="submission" date="2020-08" db="EMBL/GenBank/DDBJ databases">
        <title>Above-ground endophytic microbial communities from plants in different locations in the United States.</title>
        <authorList>
            <person name="Frank C."/>
        </authorList>
    </citation>
    <scope>NUCLEOTIDE SEQUENCE [LARGE SCALE GENOMIC DNA]</scope>
    <source>
        <strain evidence="1 2">WP4_2_2</strain>
    </source>
</reference>
<protein>
    <submittedName>
        <fullName evidence="1">Uncharacterized protein</fullName>
    </submittedName>
</protein>
<dbReference type="Proteomes" id="UP000571554">
    <property type="component" value="Unassembled WGS sequence"/>
</dbReference>
<sequence length="75" mass="8648">MSERRETLRVWTLIAARGRQGRQLPEHGRMRRSNADEASLQLVTAFVRQGMRRTDGMKRTLLGLPLVVTRKACTR</sequence>
<comment type="caution">
    <text evidence="1">The sequence shown here is derived from an EMBL/GenBank/DDBJ whole genome shotgun (WGS) entry which is preliminary data.</text>
</comment>
<dbReference type="AlphaFoldDB" id="A0A7W9U2G3"/>
<organism evidence="1 2">
    <name type="scientific">Paraburkholderia bannensis</name>
    <dbReference type="NCBI Taxonomy" id="765414"/>
    <lineage>
        <taxon>Bacteria</taxon>
        <taxon>Pseudomonadati</taxon>
        <taxon>Pseudomonadota</taxon>
        <taxon>Betaproteobacteria</taxon>
        <taxon>Burkholderiales</taxon>
        <taxon>Burkholderiaceae</taxon>
        <taxon>Paraburkholderia</taxon>
    </lineage>
</organism>
<keyword evidence="2" id="KW-1185">Reference proteome</keyword>
<gene>
    <name evidence="1" type="ORF">F4827_004564</name>
</gene>
<proteinExistence type="predicted"/>
<evidence type="ECO:0000313" key="2">
    <source>
        <dbReference type="Proteomes" id="UP000571554"/>
    </source>
</evidence>
<dbReference type="RefSeq" id="WP_183727155.1">
    <property type="nucleotide sequence ID" value="NZ_JACHBW010000013.1"/>
</dbReference>
<evidence type="ECO:0000313" key="1">
    <source>
        <dbReference type="EMBL" id="MBB6104705.1"/>
    </source>
</evidence>
<dbReference type="EMBL" id="JACHBW010000013">
    <property type="protein sequence ID" value="MBB6104705.1"/>
    <property type="molecule type" value="Genomic_DNA"/>
</dbReference>